<dbReference type="STRING" id="332999.SAMN04488511_11548"/>
<organism evidence="1 2">
    <name type="scientific">Pedobacter suwonensis</name>
    <dbReference type="NCBI Taxonomy" id="332999"/>
    <lineage>
        <taxon>Bacteria</taxon>
        <taxon>Pseudomonadati</taxon>
        <taxon>Bacteroidota</taxon>
        <taxon>Sphingobacteriia</taxon>
        <taxon>Sphingobacteriales</taxon>
        <taxon>Sphingobacteriaceae</taxon>
        <taxon>Pedobacter</taxon>
    </lineage>
</organism>
<evidence type="ECO:0000313" key="1">
    <source>
        <dbReference type="EMBL" id="SFA55808.1"/>
    </source>
</evidence>
<protein>
    <submittedName>
        <fullName evidence="1">Uncharacterized protein</fullName>
    </submittedName>
</protein>
<name>A0A1I0TVN3_9SPHI</name>
<gene>
    <name evidence="1" type="ORF">SAMN04488511_11548</name>
</gene>
<sequence length="312" mass="36567">MSRFKFFDEDESIHVENKVDAEIGEVIDSEQTEPIILKYRCEQTVATKFNNVITNHATTKREFHVKNKIDKGNLIVEVLLFDNIIQINPSNLSEAMDLFSSLDLIKCNVTVQVDSETGKINKILNYGEVLKNWESFKKNIKERYSFLRSSSAEIELQKFIYLAEAQIKDEKLLIEDIHAKLFFDLFFDRYLVNLSEVYKPYTLNYSSQLFEGVSVPLHVSSEIVFEKPEFVELKKQSKIDLKEIDTSNIKKQYDQKFQPIVGYKFSSYDFQYQVRQVINTDLSLIEEADVFLAEEVKNNVEIIVDYKLRRIE</sequence>
<dbReference type="Proteomes" id="UP000198836">
    <property type="component" value="Unassembled WGS sequence"/>
</dbReference>
<dbReference type="AlphaFoldDB" id="A0A1I0TVN3"/>
<reference evidence="2" key="1">
    <citation type="submission" date="2016-10" db="EMBL/GenBank/DDBJ databases">
        <authorList>
            <person name="Varghese N."/>
            <person name="Submissions S."/>
        </authorList>
    </citation>
    <scope>NUCLEOTIDE SEQUENCE [LARGE SCALE GENOMIC DNA]</scope>
    <source>
        <strain evidence="2">DSM 18130</strain>
    </source>
</reference>
<proteinExistence type="predicted"/>
<keyword evidence="2" id="KW-1185">Reference proteome</keyword>
<dbReference type="EMBL" id="FOJM01000015">
    <property type="protein sequence ID" value="SFA55808.1"/>
    <property type="molecule type" value="Genomic_DNA"/>
</dbReference>
<accession>A0A1I0TVN3</accession>
<evidence type="ECO:0000313" key="2">
    <source>
        <dbReference type="Proteomes" id="UP000198836"/>
    </source>
</evidence>
<dbReference type="RefSeq" id="WP_090986029.1">
    <property type="nucleotide sequence ID" value="NZ_FOJM01000015.1"/>
</dbReference>
<dbReference type="OrthoDB" id="1081532at2"/>